<dbReference type="Pfam" id="PF02608">
    <property type="entry name" value="Bmp"/>
    <property type="match status" value="1"/>
</dbReference>
<feature type="chain" id="PRO_5012876987" evidence="7">
    <location>
        <begin position="22"/>
        <end position="372"/>
    </location>
</feature>
<protein>
    <submittedName>
        <fullName evidence="9">Nucleoside-binding protein</fullName>
    </submittedName>
</protein>
<accession>A0A285D6D4</accession>
<feature type="domain" description="ABC transporter substrate-binding protein PnrA-like" evidence="8">
    <location>
        <begin position="50"/>
        <end position="363"/>
    </location>
</feature>
<dbReference type="RefSeq" id="WP_097160438.1">
    <property type="nucleotide sequence ID" value="NZ_JBEPMQ010000015.1"/>
</dbReference>
<evidence type="ECO:0000256" key="5">
    <source>
        <dbReference type="ARBA" id="ARBA00023136"/>
    </source>
</evidence>
<evidence type="ECO:0000256" key="1">
    <source>
        <dbReference type="ARBA" id="ARBA00004193"/>
    </source>
</evidence>
<keyword evidence="4 7" id="KW-0732">Signal</keyword>
<comment type="subcellular location">
    <subcellularLocation>
        <location evidence="1">Cell membrane</location>
        <topology evidence="1">Lipid-anchor</topology>
    </subcellularLocation>
</comment>
<dbReference type="PANTHER" id="PTHR34296:SF2">
    <property type="entry name" value="ABC TRANSPORTER GUANOSINE-BINDING PROTEIN NUPN"/>
    <property type="match status" value="1"/>
</dbReference>
<dbReference type="PANTHER" id="PTHR34296">
    <property type="entry name" value="TRANSCRIPTIONAL ACTIVATOR PROTEIN MED"/>
    <property type="match status" value="1"/>
</dbReference>
<dbReference type="Proteomes" id="UP000219546">
    <property type="component" value="Unassembled WGS sequence"/>
</dbReference>
<feature type="signal peptide" evidence="7">
    <location>
        <begin position="1"/>
        <end position="21"/>
    </location>
</feature>
<dbReference type="AlphaFoldDB" id="A0A285D6D4"/>
<evidence type="ECO:0000256" key="6">
    <source>
        <dbReference type="ARBA" id="ARBA00023288"/>
    </source>
</evidence>
<dbReference type="InterPro" id="IPR028082">
    <property type="entry name" value="Peripla_BP_I"/>
</dbReference>
<keyword evidence="3" id="KW-1003">Cell membrane</keyword>
<dbReference type="PROSITE" id="PS51257">
    <property type="entry name" value="PROKAR_LIPOPROTEIN"/>
    <property type="match status" value="1"/>
</dbReference>
<name>A0A285D6D4_9BACI</name>
<keyword evidence="10" id="KW-1185">Reference proteome</keyword>
<keyword evidence="5" id="KW-0472">Membrane</keyword>
<evidence type="ECO:0000259" key="8">
    <source>
        <dbReference type="Pfam" id="PF02608"/>
    </source>
</evidence>
<dbReference type="SUPFAM" id="SSF53822">
    <property type="entry name" value="Periplasmic binding protein-like I"/>
    <property type="match status" value="1"/>
</dbReference>
<dbReference type="GO" id="GO:0005886">
    <property type="term" value="C:plasma membrane"/>
    <property type="evidence" value="ECO:0007669"/>
    <property type="project" value="UniProtKB-SubCell"/>
</dbReference>
<dbReference type="CDD" id="cd06354">
    <property type="entry name" value="PBP1_PrnA-like"/>
    <property type="match status" value="1"/>
</dbReference>
<evidence type="ECO:0000313" key="9">
    <source>
        <dbReference type="EMBL" id="SNX75359.1"/>
    </source>
</evidence>
<dbReference type="InterPro" id="IPR050957">
    <property type="entry name" value="BMP_lipoprotein"/>
</dbReference>
<reference evidence="9 10" key="1">
    <citation type="submission" date="2017-08" db="EMBL/GenBank/DDBJ databases">
        <authorList>
            <person name="de Groot N.N."/>
        </authorList>
    </citation>
    <scope>NUCLEOTIDE SEQUENCE [LARGE SCALE GENOMIC DNA]</scope>
    <source>
        <strain evidence="9 10">JC228</strain>
    </source>
</reference>
<evidence type="ECO:0000256" key="7">
    <source>
        <dbReference type="SAM" id="SignalP"/>
    </source>
</evidence>
<gene>
    <name evidence="9" type="ORF">SAMN05877753_1126</name>
</gene>
<dbReference type="InterPro" id="IPR003760">
    <property type="entry name" value="PnrA-like"/>
</dbReference>
<evidence type="ECO:0000256" key="2">
    <source>
        <dbReference type="ARBA" id="ARBA00008610"/>
    </source>
</evidence>
<evidence type="ECO:0000313" key="10">
    <source>
        <dbReference type="Proteomes" id="UP000219546"/>
    </source>
</evidence>
<organism evidence="9 10">
    <name type="scientific">Bacillus oleivorans</name>
    <dbReference type="NCBI Taxonomy" id="1448271"/>
    <lineage>
        <taxon>Bacteria</taxon>
        <taxon>Bacillati</taxon>
        <taxon>Bacillota</taxon>
        <taxon>Bacilli</taxon>
        <taxon>Bacillales</taxon>
        <taxon>Bacillaceae</taxon>
        <taxon>Bacillus</taxon>
    </lineage>
</organism>
<comment type="similarity">
    <text evidence="2">Belongs to the BMP lipoprotein family.</text>
</comment>
<dbReference type="Gene3D" id="3.40.50.2300">
    <property type="match status" value="2"/>
</dbReference>
<evidence type="ECO:0000256" key="3">
    <source>
        <dbReference type="ARBA" id="ARBA00022475"/>
    </source>
</evidence>
<proteinExistence type="inferred from homology"/>
<dbReference type="OrthoDB" id="9784230at2"/>
<dbReference type="EMBL" id="OAOP01000012">
    <property type="protein sequence ID" value="SNX75359.1"/>
    <property type="molecule type" value="Genomic_DNA"/>
</dbReference>
<evidence type="ECO:0000256" key="4">
    <source>
        <dbReference type="ARBA" id="ARBA00022729"/>
    </source>
</evidence>
<keyword evidence="6" id="KW-0449">Lipoprotein</keyword>
<sequence>MKKLKFGFILSLVLALGTFLAACGNAGEEGEEGTGGNNAGGGAENAGDFTVAMVTDVGGVDDKSFNQSAWEGLQAFGAEQGLEQGTNGYHYLQSKGNADYATNLNTLVRGNFDLIYGIGFLLANDVAKVAEQNPDNQFAIVDSVVEADNVASIVFKEEQGSFLVGVVAGLTTKTNKIGFVGGVDSDLINKFEFGFRAGVKAVNPDATVEVNYAGAFDKPDQGISIASAMYGSGIDVIYHASGATGNGVFTTAKDIKINDPEREIWVIGVDKDQAPEGELTLDNGETVNVTLTSMIKRVDVAVKDVAERAMNGEFPGGEIVEYGIEENGIGISETQDNLSEDVLTAVEEWQQKILDGEITVPATEEEFNNFEL</sequence>